<dbReference type="Proteomes" id="UP000053352">
    <property type="component" value="Unassembled WGS sequence"/>
</dbReference>
<organism evidence="2 3">
    <name type="scientific">Pyrodictium occultum</name>
    <dbReference type="NCBI Taxonomy" id="2309"/>
    <lineage>
        <taxon>Archaea</taxon>
        <taxon>Thermoproteota</taxon>
        <taxon>Thermoprotei</taxon>
        <taxon>Desulfurococcales</taxon>
        <taxon>Pyrodictiaceae</taxon>
        <taxon>Pyrodictium</taxon>
    </lineage>
</organism>
<proteinExistence type="predicted"/>
<gene>
    <name evidence="2" type="ORF">CF15_03995</name>
</gene>
<sequence length="82" mass="9139">MQDVFTDPEIDGLHHHTIISRLGVRAGIEPYRSGKRPTPMDDPVLAKEYDLRGSPGAAPQEPDPAPLQRPGSREYPIRVQKL</sequence>
<accession>A0A0V8RVG7</accession>
<evidence type="ECO:0000313" key="2">
    <source>
        <dbReference type="EMBL" id="KSW11962.1"/>
    </source>
</evidence>
<feature type="region of interest" description="Disordered" evidence="1">
    <location>
        <begin position="50"/>
        <end position="82"/>
    </location>
</feature>
<reference evidence="2 3" key="1">
    <citation type="submission" date="2015-11" db="EMBL/GenBank/DDBJ databases">
        <title>Genome sequence of Pyrodictium occultum PL-19, a marine hyperthermophilic archaeon isolated from Volcano, Italy.</title>
        <authorList>
            <person name="Utturkar S."/>
            <person name="Huber H."/>
            <person name="Leptihn S."/>
            <person name="Brown S."/>
            <person name="Stetter K.O."/>
            <person name="Podar M."/>
        </authorList>
    </citation>
    <scope>NUCLEOTIDE SEQUENCE [LARGE SCALE GENOMIC DNA]</scope>
    <source>
        <strain evidence="2 3">PL-19</strain>
    </source>
</reference>
<evidence type="ECO:0000256" key="1">
    <source>
        <dbReference type="SAM" id="MobiDB-lite"/>
    </source>
</evidence>
<evidence type="ECO:0000313" key="3">
    <source>
        <dbReference type="Proteomes" id="UP000053352"/>
    </source>
</evidence>
<dbReference type="EMBL" id="LNTB01000001">
    <property type="protein sequence ID" value="KSW11962.1"/>
    <property type="molecule type" value="Genomic_DNA"/>
</dbReference>
<name>A0A0V8RVG7_PYROC</name>
<dbReference type="STRING" id="2309.CF15_03995"/>
<keyword evidence="3" id="KW-1185">Reference proteome</keyword>
<comment type="caution">
    <text evidence="2">The sequence shown here is derived from an EMBL/GenBank/DDBJ whole genome shotgun (WGS) entry which is preliminary data.</text>
</comment>
<dbReference type="AlphaFoldDB" id="A0A0V8RVG7"/>
<protein>
    <submittedName>
        <fullName evidence="2">Uncharacterized protein</fullName>
    </submittedName>
</protein>